<gene>
    <name evidence="7" type="ORF">OXX778_LOCUS15365</name>
</gene>
<sequence length="441" mass="52319">MTTTSVSQKDINEELMNNTWDYATEIIFIVLIGILTLPANIFLFYFYMQKIRRYKKLKHLSHRYVRIANSFHTYMIEMCSFDTIIVIYLILNTFFQFLYYLKKSEYESVYDISNFTCKFFIYILRISGAMSNYLVFLLSLNRSLLILFKYKPMQLSSHRLCLNTKYLTLFLFCICTIANVFRLELLNLNNGPKTPRHLEEFDIESMNMSFKNPEDLLQVLLAEHKQSECGPNIGSISFTISDSTNALFWSIIIYNIIFTIIPAVGNLVLSIYLIKKRSELKQKLVVFIEFLLNNKKVLKSNDTDFVNNYEEISEVPKLDAKKIQLSEFQTEFLKTCTPCIAFSLTHVLLFLPYSIIELINQINPSLSYMTLLQYMTYIRYFFYCSKFYLLFFVSFRFRRDFRKFFINRNRRASLKRIDMELKRMNDMNKINSVIASNGKIN</sequence>
<proteinExistence type="predicted"/>
<reference evidence="7" key="1">
    <citation type="submission" date="2021-02" db="EMBL/GenBank/DDBJ databases">
        <authorList>
            <person name="Nowell W R."/>
        </authorList>
    </citation>
    <scope>NUCLEOTIDE SEQUENCE</scope>
    <source>
        <strain evidence="7">Ploen Becks lab</strain>
    </source>
</reference>
<comment type="subcellular location">
    <subcellularLocation>
        <location evidence="1">Membrane</location>
    </subcellularLocation>
</comment>
<feature type="transmembrane region" description="Helical" evidence="5">
    <location>
        <begin position="332"/>
        <end position="356"/>
    </location>
</feature>
<feature type="transmembrane region" description="Helical" evidence="5">
    <location>
        <begin position="26"/>
        <end position="48"/>
    </location>
</feature>
<evidence type="ECO:0000313" key="8">
    <source>
        <dbReference type="Proteomes" id="UP000663879"/>
    </source>
</evidence>
<dbReference type="SUPFAM" id="SSF81321">
    <property type="entry name" value="Family A G protein-coupled receptor-like"/>
    <property type="match status" value="1"/>
</dbReference>
<feature type="transmembrane region" description="Helical" evidence="5">
    <location>
        <begin position="119"/>
        <end position="140"/>
    </location>
</feature>
<evidence type="ECO:0000256" key="3">
    <source>
        <dbReference type="ARBA" id="ARBA00022989"/>
    </source>
</evidence>
<dbReference type="OrthoDB" id="10044174at2759"/>
<dbReference type="GO" id="GO:0016020">
    <property type="term" value="C:membrane"/>
    <property type="evidence" value="ECO:0007669"/>
    <property type="project" value="UniProtKB-SubCell"/>
</dbReference>
<dbReference type="InterPro" id="IPR000276">
    <property type="entry name" value="GPCR_Rhodpsn"/>
</dbReference>
<accession>A0A814FH82</accession>
<dbReference type="InterPro" id="IPR017452">
    <property type="entry name" value="GPCR_Rhodpsn_7TM"/>
</dbReference>
<dbReference type="Gene3D" id="1.20.1070.10">
    <property type="entry name" value="Rhodopsin 7-helix transmembrane proteins"/>
    <property type="match status" value="1"/>
</dbReference>
<keyword evidence="2 5" id="KW-0812">Transmembrane</keyword>
<keyword evidence="4 5" id="KW-0472">Membrane</keyword>
<evidence type="ECO:0000259" key="6">
    <source>
        <dbReference type="PROSITE" id="PS50262"/>
    </source>
</evidence>
<feature type="transmembrane region" description="Helical" evidence="5">
    <location>
        <begin position="79"/>
        <end position="99"/>
    </location>
</feature>
<evidence type="ECO:0000256" key="4">
    <source>
        <dbReference type="ARBA" id="ARBA00023136"/>
    </source>
</evidence>
<dbReference type="AlphaFoldDB" id="A0A814FH82"/>
<keyword evidence="3 5" id="KW-1133">Transmembrane helix</keyword>
<dbReference type="Proteomes" id="UP000663879">
    <property type="component" value="Unassembled WGS sequence"/>
</dbReference>
<evidence type="ECO:0000256" key="5">
    <source>
        <dbReference type="SAM" id="Phobius"/>
    </source>
</evidence>
<evidence type="ECO:0000313" key="7">
    <source>
        <dbReference type="EMBL" id="CAF0980003.1"/>
    </source>
</evidence>
<name>A0A814FH82_9BILA</name>
<dbReference type="GO" id="GO:0004930">
    <property type="term" value="F:G protein-coupled receptor activity"/>
    <property type="evidence" value="ECO:0007669"/>
    <property type="project" value="InterPro"/>
</dbReference>
<feature type="transmembrane region" description="Helical" evidence="5">
    <location>
        <begin position="160"/>
        <end position="181"/>
    </location>
</feature>
<keyword evidence="8" id="KW-1185">Reference proteome</keyword>
<dbReference type="EMBL" id="CAJNOC010003376">
    <property type="protein sequence ID" value="CAF0980003.1"/>
    <property type="molecule type" value="Genomic_DNA"/>
</dbReference>
<dbReference type="PROSITE" id="PS50262">
    <property type="entry name" value="G_PROTEIN_RECEP_F1_2"/>
    <property type="match status" value="1"/>
</dbReference>
<feature type="transmembrane region" description="Helical" evidence="5">
    <location>
        <begin position="376"/>
        <end position="395"/>
    </location>
</feature>
<protein>
    <recommendedName>
        <fullName evidence="6">G-protein coupled receptors family 1 profile domain-containing protein</fullName>
    </recommendedName>
</protein>
<evidence type="ECO:0000256" key="2">
    <source>
        <dbReference type="ARBA" id="ARBA00022692"/>
    </source>
</evidence>
<organism evidence="7 8">
    <name type="scientific">Brachionus calyciflorus</name>
    <dbReference type="NCBI Taxonomy" id="104777"/>
    <lineage>
        <taxon>Eukaryota</taxon>
        <taxon>Metazoa</taxon>
        <taxon>Spiralia</taxon>
        <taxon>Gnathifera</taxon>
        <taxon>Rotifera</taxon>
        <taxon>Eurotatoria</taxon>
        <taxon>Monogononta</taxon>
        <taxon>Pseudotrocha</taxon>
        <taxon>Ploima</taxon>
        <taxon>Brachionidae</taxon>
        <taxon>Brachionus</taxon>
    </lineage>
</organism>
<dbReference type="PROSITE" id="PS00237">
    <property type="entry name" value="G_PROTEIN_RECEP_F1_1"/>
    <property type="match status" value="1"/>
</dbReference>
<comment type="caution">
    <text evidence="7">The sequence shown here is derived from an EMBL/GenBank/DDBJ whole genome shotgun (WGS) entry which is preliminary data.</text>
</comment>
<feature type="transmembrane region" description="Helical" evidence="5">
    <location>
        <begin position="247"/>
        <end position="274"/>
    </location>
</feature>
<feature type="domain" description="G-protein coupled receptors family 1 profile" evidence="6">
    <location>
        <begin position="39"/>
        <end position="391"/>
    </location>
</feature>
<evidence type="ECO:0000256" key="1">
    <source>
        <dbReference type="ARBA" id="ARBA00004370"/>
    </source>
</evidence>